<dbReference type="EMBL" id="CACTIH010007260">
    <property type="protein sequence ID" value="CAA3006410.1"/>
    <property type="molecule type" value="Genomic_DNA"/>
</dbReference>
<dbReference type="Gramene" id="OE9A022705T1">
    <property type="protein sequence ID" value="OE9A022705C1"/>
    <property type="gene ID" value="OE9A022705"/>
</dbReference>
<evidence type="ECO:0000313" key="2">
    <source>
        <dbReference type="Proteomes" id="UP000594638"/>
    </source>
</evidence>
<evidence type="ECO:0000313" key="1">
    <source>
        <dbReference type="EMBL" id="CAA3006410.1"/>
    </source>
</evidence>
<protein>
    <submittedName>
        <fullName evidence="1">Uncharacterized protein</fullName>
    </submittedName>
</protein>
<sequence>MLLALPPGVVLHARARVICLLSLGGSRRDKRIRLLYLESADFCREATTEQEALPLTGSSSLLSAKVVDFQQLGMSNTMAFALWSLPTQQLFSPSLERPNPAEMKKVTKVIPRRDREMRKSSPAGLHALTLPRPIKLQINESDCSRADNRSAKSAPSEHCFWRENSKHVGRQEHLHAATTG</sequence>
<organism evidence="1 2">
    <name type="scientific">Olea europaea subsp. europaea</name>
    <dbReference type="NCBI Taxonomy" id="158383"/>
    <lineage>
        <taxon>Eukaryota</taxon>
        <taxon>Viridiplantae</taxon>
        <taxon>Streptophyta</taxon>
        <taxon>Embryophyta</taxon>
        <taxon>Tracheophyta</taxon>
        <taxon>Spermatophyta</taxon>
        <taxon>Magnoliopsida</taxon>
        <taxon>eudicotyledons</taxon>
        <taxon>Gunneridae</taxon>
        <taxon>Pentapetalae</taxon>
        <taxon>asterids</taxon>
        <taxon>lamiids</taxon>
        <taxon>Lamiales</taxon>
        <taxon>Oleaceae</taxon>
        <taxon>Oleeae</taxon>
        <taxon>Olea</taxon>
    </lineage>
</organism>
<proteinExistence type="predicted"/>
<dbReference type="AlphaFoldDB" id="A0A8S0TKF6"/>
<comment type="caution">
    <text evidence="1">The sequence shown here is derived from an EMBL/GenBank/DDBJ whole genome shotgun (WGS) entry which is preliminary data.</text>
</comment>
<reference evidence="1 2" key="1">
    <citation type="submission" date="2019-12" db="EMBL/GenBank/DDBJ databases">
        <authorList>
            <person name="Alioto T."/>
            <person name="Alioto T."/>
            <person name="Gomez Garrido J."/>
        </authorList>
    </citation>
    <scope>NUCLEOTIDE SEQUENCE [LARGE SCALE GENOMIC DNA]</scope>
</reference>
<keyword evidence="2" id="KW-1185">Reference proteome</keyword>
<gene>
    <name evidence="1" type="ORF">OLEA9_A022705</name>
</gene>
<accession>A0A8S0TKF6</accession>
<dbReference type="Proteomes" id="UP000594638">
    <property type="component" value="Unassembled WGS sequence"/>
</dbReference>
<name>A0A8S0TKF6_OLEEU</name>